<name>A0A101HHQ1_9BACT</name>
<proteinExistence type="predicted"/>
<sequence length="150" mass="17486">MTEQIVEMGYRSLEQSRNEMIEIFQDPEDMKGLEEYFNHNKKIIDGLECYSCNGDDCDCRFARTFALIKYIAQPDRYRGLIKGSNEAQLMSIQNAYFYRYNLPVDEIDFRQNEIGETKIVLNGELFGVSKINRIKDLGLDDFIDVSIPVE</sequence>
<dbReference type="Proteomes" id="UP000053904">
    <property type="component" value="Unassembled WGS sequence"/>
</dbReference>
<reference evidence="2" key="1">
    <citation type="journal article" date="2015" name="MBio">
        <title>Genome-Resolved Metagenomic Analysis Reveals Roles for Candidate Phyla and Other Microbial Community Members in Biogeochemical Transformations in Oil Reservoirs.</title>
        <authorList>
            <person name="Hu P."/>
            <person name="Tom L."/>
            <person name="Singh A."/>
            <person name="Thomas B.C."/>
            <person name="Baker B.J."/>
            <person name="Piceno Y.M."/>
            <person name="Andersen G.L."/>
            <person name="Banfield J.F."/>
        </authorList>
    </citation>
    <scope>NUCLEOTIDE SEQUENCE [LARGE SCALE GENOMIC DNA]</scope>
</reference>
<protein>
    <submittedName>
        <fullName evidence="1">Uncharacterized protein</fullName>
    </submittedName>
</protein>
<gene>
    <name evidence="1" type="ORF">XD93_0583</name>
</gene>
<comment type="caution">
    <text evidence="1">The sequence shown here is derived from an EMBL/GenBank/DDBJ whole genome shotgun (WGS) entry which is preliminary data.</text>
</comment>
<dbReference type="EMBL" id="LGGO01000074">
    <property type="protein sequence ID" value="KUK77026.1"/>
    <property type="molecule type" value="Genomic_DNA"/>
</dbReference>
<organism evidence="1 2">
    <name type="scientific">candidate division WS6 bacterium 34_10</name>
    <dbReference type="NCBI Taxonomy" id="1641389"/>
    <lineage>
        <taxon>Bacteria</taxon>
        <taxon>Candidatus Dojkabacteria</taxon>
    </lineage>
</organism>
<evidence type="ECO:0000313" key="2">
    <source>
        <dbReference type="Proteomes" id="UP000053904"/>
    </source>
</evidence>
<accession>A0A101HHQ1</accession>
<evidence type="ECO:0000313" key="1">
    <source>
        <dbReference type="EMBL" id="KUK77026.1"/>
    </source>
</evidence>
<dbReference type="AlphaFoldDB" id="A0A101HHQ1"/>